<protein>
    <submittedName>
        <fullName evidence="1">Uncharacterized protein</fullName>
    </submittedName>
</protein>
<dbReference type="EMBL" id="CM007906">
    <property type="protein sequence ID" value="OTF87358.1"/>
    <property type="molecule type" value="Genomic_DNA"/>
</dbReference>
<keyword evidence="2" id="KW-1185">Reference proteome</keyword>
<dbReference type="InParanoid" id="A0A251RSB0"/>
<gene>
    <name evidence="1" type="ORF">HannXRQ_Chr17g0560881</name>
</gene>
<organism evidence="1 2">
    <name type="scientific">Helianthus annuus</name>
    <name type="common">Common sunflower</name>
    <dbReference type="NCBI Taxonomy" id="4232"/>
    <lineage>
        <taxon>Eukaryota</taxon>
        <taxon>Viridiplantae</taxon>
        <taxon>Streptophyta</taxon>
        <taxon>Embryophyta</taxon>
        <taxon>Tracheophyta</taxon>
        <taxon>Spermatophyta</taxon>
        <taxon>Magnoliopsida</taxon>
        <taxon>eudicotyledons</taxon>
        <taxon>Gunneridae</taxon>
        <taxon>Pentapetalae</taxon>
        <taxon>asterids</taxon>
        <taxon>campanulids</taxon>
        <taxon>Asterales</taxon>
        <taxon>Asteraceae</taxon>
        <taxon>Asteroideae</taxon>
        <taxon>Heliantheae alliance</taxon>
        <taxon>Heliantheae</taxon>
        <taxon>Helianthus</taxon>
    </lineage>
</organism>
<dbReference type="Proteomes" id="UP000215914">
    <property type="component" value="Chromosome 17"/>
</dbReference>
<dbReference type="STRING" id="4232.A0A251RSB0"/>
<evidence type="ECO:0000313" key="2">
    <source>
        <dbReference type="Proteomes" id="UP000215914"/>
    </source>
</evidence>
<accession>A0A251RSB0</accession>
<evidence type="ECO:0000313" key="1">
    <source>
        <dbReference type="EMBL" id="OTF87358.1"/>
    </source>
</evidence>
<proteinExistence type="predicted"/>
<reference evidence="2" key="1">
    <citation type="journal article" date="2017" name="Nature">
        <title>The sunflower genome provides insights into oil metabolism, flowering and Asterid evolution.</title>
        <authorList>
            <person name="Badouin H."/>
            <person name="Gouzy J."/>
            <person name="Grassa C.J."/>
            <person name="Murat F."/>
            <person name="Staton S.E."/>
            <person name="Cottret L."/>
            <person name="Lelandais-Briere C."/>
            <person name="Owens G.L."/>
            <person name="Carrere S."/>
            <person name="Mayjonade B."/>
            <person name="Legrand L."/>
            <person name="Gill N."/>
            <person name="Kane N.C."/>
            <person name="Bowers J.E."/>
            <person name="Hubner S."/>
            <person name="Bellec A."/>
            <person name="Berard A."/>
            <person name="Berges H."/>
            <person name="Blanchet N."/>
            <person name="Boniface M.C."/>
            <person name="Brunel D."/>
            <person name="Catrice O."/>
            <person name="Chaidir N."/>
            <person name="Claudel C."/>
            <person name="Donnadieu C."/>
            <person name="Faraut T."/>
            <person name="Fievet G."/>
            <person name="Helmstetter N."/>
            <person name="King M."/>
            <person name="Knapp S.J."/>
            <person name="Lai Z."/>
            <person name="Le Paslier M.C."/>
            <person name="Lippi Y."/>
            <person name="Lorenzon L."/>
            <person name="Mandel J.R."/>
            <person name="Marage G."/>
            <person name="Marchand G."/>
            <person name="Marquand E."/>
            <person name="Bret-Mestries E."/>
            <person name="Morien E."/>
            <person name="Nambeesan S."/>
            <person name="Nguyen T."/>
            <person name="Pegot-Espagnet P."/>
            <person name="Pouilly N."/>
            <person name="Raftis F."/>
            <person name="Sallet E."/>
            <person name="Schiex T."/>
            <person name="Thomas J."/>
            <person name="Vandecasteele C."/>
            <person name="Vares D."/>
            <person name="Vear F."/>
            <person name="Vautrin S."/>
            <person name="Crespi M."/>
            <person name="Mangin B."/>
            <person name="Burke J.M."/>
            <person name="Salse J."/>
            <person name="Munos S."/>
            <person name="Vincourt P."/>
            <person name="Rieseberg L.H."/>
            <person name="Langlade N.B."/>
        </authorList>
    </citation>
    <scope>NUCLEOTIDE SEQUENCE [LARGE SCALE GENOMIC DNA]</scope>
    <source>
        <strain evidence="2">cv. SF193</strain>
    </source>
</reference>
<dbReference type="AlphaFoldDB" id="A0A251RSB0"/>
<name>A0A251RSB0_HELAN</name>
<sequence>MPLYSNSFSSFNDWCLVCKKKMATSPKTLSGFCPAPFRNLLEYVVNLTFGMPTYAKISI</sequence>